<dbReference type="EMBL" id="AMZH03007806">
    <property type="protein sequence ID" value="RRT60396.1"/>
    <property type="molecule type" value="Genomic_DNA"/>
</dbReference>
<organism evidence="1 2">
    <name type="scientific">Ensete ventricosum</name>
    <name type="common">Abyssinian banana</name>
    <name type="synonym">Musa ensete</name>
    <dbReference type="NCBI Taxonomy" id="4639"/>
    <lineage>
        <taxon>Eukaryota</taxon>
        <taxon>Viridiplantae</taxon>
        <taxon>Streptophyta</taxon>
        <taxon>Embryophyta</taxon>
        <taxon>Tracheophyta</taxon>
        <taxon>Spermatophyta</taxon>
        <taxon>Magnoliopsida</taxon>
        <taxon>Liliopsida</taxon>
        <taxon>Zingiberales</taxon>
        <taxon>Musaceae</taxon>
        <taxon>Ensete</taxon>
    </lineage>
</organism>
<comment type="caution">
    <text evidence="1">The sequence shown here is derived from an EMBL/GenBank/DDBJ whole genome shotgun (WGS) entry which is preliminary data.</text>
</comment>
<evidence type="ECO:0000313" key="1">
    <source>
        <dbReference type="EMBL" id="RRT60396.1"/>
    </source>
</evidence>
<protein>
    <submittedName>
        <fullName evidence="1">Uncharacterized protein</fullName>
    </submittedName>
</protein>
<dbReference type="Proteomes" id="UP000287651">
    <property type="component" value="Unassembled WGS sequence"/>
</dbReference>
<sequence length="146" mass="16409">MHGGREARPHLCLRRRCREARLAFAQGMRARKPYPHFHQRHRGWETHLCNTSVGDGALQLPCCGPVARRESLGDKQSRVCRSPPLLSQLTSMVSIRGTNHITANNNPLLACGHRYTMECPGWKAKTKVTLHLSVHVDKGLKEEITG</sequence>
<proteinExistence type="predicted"/>
<reference evidence="1 2" key="1">
    <citation type="journal article" date="2014" name="Agronomy (Basel)">
        <title>A Draft Genome Sequence for Ensete ventricosum, the Drought-Tolerant Tree Against Hunger.</title>
        <authorList>
            <person name="Harrison J."/>
            <person name="Moore K.A."/>
            <person name="Paszkiewicz K."/>
            <person name="Jones T."/>
            <person name="Grant M."/>
            <person name="Ambacheew D."/>
            <person name="Muzemil S."/>
            <person name="Studholme D.J."/>
        </authorList>
    </citation>
    <scope>NUCLEOTIDE SEQUENCE [LARGE SCALE GENOMIC DNA]</scope>
</reference>
<accession>A0A426Z8W6</accession>
<evidence type="ECO:0000313" key="2">
    <source>
        <dbReference type="Proteomes" id="UP000287651"/>
    </source>
</evidence>
<gene>
    <name evidence="1" type="ORF">B296_00013918</name>
</gene>
<dbReference type="AlphaFoldDB" id="A0A426Z8W6"/>
<name>A0A426Z8W6_ENSVE</name>